<evidence type="ECO:0000313" key="1">
    <source>
        <dbReference type="EMBL" id="SCC37031.1"/>
    </source>
</evidence>
<dbReference type="EMBL" id="FMAU01000012">
    <property type="protein sequence ID" value="SCC37031.1"/>
    <property type="molecule type" value="Genomic_DNA"/>
</dbReference>
<dbReference type="OrthoDB" id="2868485at2"/>
<accession>A0A0V8H5B5</accession>
<gene>
    <name evidence="1" type="ORF">GA0061094_4375</name>
</gene>
<keyword evidence="2" id="KW-1185">Reference proteome</keyword>
<organism evidence="1 2">
    <name type="scientific">[Bacillus] enclensis</name>
    <dbReference type="NCBI Taxonomy" id="1402860"/>
    <lineage>
        <taxon>Bacteria</taxon>
        <taxon>Bacillati</taxon>
        <taxon>Bacillota</taxon>
        <taxon>Bacilli</taxon>
        <taxon>Bacillales</taxon>
        <taxon>Bacillaceae</taxon>
        <taxon>Rossellomorea</taxon>
    </lineage>
</organism>
<sequence>MNFLPNKVRKGYKKKKEWNELVDIIPYTVEGEGEFYHYILYQTFLFKLSGAVVVRKDGHMPTLEEAKPIVFRINGYNNMIGFANRKMKDTLNRPVGMMKKIEKQIEEVYPEISMNHPLHKEISLLKKMCHTIYENHEELVRIYKEIVQIAHKVQKYDKALSEETFNRLYYLFIKWHELLFKEQIMQYENFSDLDLILEDVKPKSNKLYKSLQNLKTIKRLKVIEEFIEGVISKEVGDASKLSYSEEDLKEFRRLQDVETRYMFEKNIVPLIRN</sequence>
<protein>
    <submittedName>
        <fullName evidence="1">Uncharacterized protein</fullName>
    </submittedName>
</protein>
<dbReference type="Proteomes" id="UP000181997">
    <property type="component" value="Unassembled WGS sequence"/>
</dbReference>
<dbReference type="RefSeq" id="WP_058300058.1">
    <property type="nucleotide sequence ID" value="NZ_FMAU01000012.1"/>
</dbReference>
<proteinExistence type="predicted"/>
<reference evidence="2" key="1">
    <citation type="submission" date="2016-08" db="EMBL/GenBank/DDBJ databases">
        <authorList>
            <person name="Varghese N."/>
            <person name="Submissions Spin"/>
        </authorList>
    </citation>
    <scope>NUCLEOTIDE SEQUENCE [LARGE SCALE GENOMIC DNA]</scope>
    <source>
        <strain evidence="2">SGD-1123</strain>
    </source>
</reference>
<name>A0A0V8H5B5_9BACI</name>
<dbReference type="AlphaFoldDB" id="A0A0V8H5B5"/>
<evidence type="ECO:0000313" key="2">
    <source>
        <dbReference type="Proteomes" id="UP000181997"/>
    </source>
</evidence>